<accession>A0AAN7SS44</accession>
<proteinExistence type="inferred from homology"/>
<dbReference type="InterPro" id="IPR012981">
    <property type="entry name" value="PIH1_N"/>
</dbReference>
<evidence type="ECO:0000256" key="2">
    <source>
        <dbReference type="ARBA" id="ARBA00040540"/>
    </source>
</evidence>
<evidence type="ECO:0000313" key="7">
    <source>
        <dbReference type="Proteomes" id="UP001353858"/>
    </source>
</evidence>
<dbReference type="InterPro" id="IPR050734">
    <property type="entry name" value="PIH1/Kintoun_subfamily"/>
</dbReference>
<dbReference type="GO" id="GO:0097255">
    <property type="term" value="C:R2TP complex"/>
    <property type="evidence" value="ECO:0007669"/>
    <property type="project" value="TreeGrafter"/>
</dbReference>
<dbReference type="Pfam" id="PF18201">
    <property type="entry name" value="PIH1_CS"/>
    <property type="match status" value="1"/>
</dbReference>
<reference evidence="7" key="1">
    <citation type="submission" date="2023-01" db="EMBL/GenBank/DDBJ databases">
        <title>Key to firefly adult light organ development and bioluminescence: homeobox transcription factors regulate luciferase expression and transportation to peroxisome.</title>
        <authorList>
            <person name="Fu X."/>
        </authorList>
    </citation>
    <scope>NUCLEOTIDE SEQUENCE [LARGE SCALE GENOMIC DNA]</scope>
</reference>
<evidence type="ECO:0000256" key="3">
    <source>
        <dbReference type="ARBA" id="ARBA00046233"/>
    </source>
</evidence>
<evidence type="ECO:0000256" key="1">
    <source>
        <dbReference type="ARBA" id="ARBA00008511"/>
    </source>
</evidence>
<dbReference type="PANTHER" id="PTHR22997:SF0">
    <property type="entry name" value="PIH1 DOMAIN-CONTAINING PROTEIN 1"/>
    <property type="match status" value="1"/>
</dbReference>
<evidence type="ECO:0000259" key="5">
    <source>
        <dbReference type="Pfam" id="PF18201"/>
    </source>
</evidence>
<dbReference type="Proteomes" id="UP001353858">
    <property type="component" value="Unassembled WGS sequence"/>
</dbReference>
<dbReference type="InterPro" id="IPR041442">
    <property type="entry name" value="PIH1D1/2/3_CS-like"/>
</dbReference>
<sequence>MVPKPVFLDVGSSSIEQKLRIAEESKEDEFNKLFGSHVASHVVPTAGFCVKSKELDTGVKVFINVCSTNDIPPPNDISEEELLLICTTEDVSSFKIPMSIGEILSETDNNGNAVKVSDVAVNPNFLKKIDESALFKNFFIAVAFEGLKNKHKLQVNKDRIVLKNRKSYGTIQVHRIRQSDDYAENRSEANVKNFLNDRQCNNGEINRKTKPKIETISSVTYDEKSCKQPEYRLFRKTGEKDYLYGEFKLLKTADATELTLDIGEDRIILESNDNEYYLDIFVPFSVKEKSVTATFNKTSKILTITMPIKL</sequence>
<comment type="similarity">
    <text evidence="1">Belongs to the PIH1 family.</text>
</comment>
<dbReference type="PANTHER" id="PTHR22997">
    <property type="entry name" value="PIH1 DOMAIN-CONTAINING PROTEIN 1"/>
    <property type="match status" value="1"/>
</dbReference>
<dbReference type="GO" id="GO:0000492">
    <property type="term" value="P:box C/D snoRNP assembly"/>
    <property type="evidence" value="ECO:0007669"/>
    <property type="project" value="TreeGrafter"/>
</dbReference>
<name>A0AAN7SS44_9COLE</name>
<dbReference type="AlphaFoldDB" id="A0AAN7SS44"/>
<comment type="caution">
    <text evidence="6">The sequence shown here is derived from an EMBL/GenBank/DDBJ whole genome shotgun (WGS) entry which is preliminary data.</text>
</comment>
<feature type="domain" description="PIH1D1/2/3 CS-like" evidence="5">
    <location>
        <begin position="241"/>
        <end position="309"/>
    </location>
</feature>
<evidence type="ECO:0000313" key="6">
    <source>
        <dbReference type="EMBL" id="KAK4882420.1"/>
    </source>
</evidence>
<dbReference type="Pfam" id="PF08190">
    <property type="entry name" value="PIH1"/>
    <property type="match status" value="1"/>
</dbReference>
<dbReference type="GO" id="GO:0005737">
    <property type="term" value="C:cytoplasm"/>
    <property type="evidence" value="ECO:0007669"/>
    <property type="project" value="TreeGrafter"/>
</dbReference>
<feature type="domain" description="PIH1 N-terminal" evidence="4">
    <location>
        <begin position="40"/>
        <end position="180"/>
    </location>
</feature>
<keyword evidence="7" id="KW-1185">Reference proteome</keyword>
<protein>
    <recommendedName>
        <fullName evidence="2">PIH1 domain-containing protein 1</fullName>
    </recommendedName>
</protein>
<evidence type="ECO:0000259" key="4">
    <source>
        <dbReference type="Pfam" id="PF08190"/>
    </source>
</evidence>
<comment type="function">
    <text evidence="3">Involved in the assembly of C/D box small nucleolar ribonucleoprotein (snoRNP) particles. Recruits the SWI/SNF complex to the core promoter of rRNA genes and enhances pre-rRNA transcription. Mediates interaction of TELO2 with the R2TP complex which is necessary for the stability of MTOR and SMG1. Positively regulates the assembly and activity of the mTORC1 complex.</text>
</comment>
<organism evidence="6 7">
    <name type="scientific">Aquatica leii</name>
    <dbReference type="NCBI Taxonomy" id="1421715"/>
    <lineage>
        <taxon>Eukaryota</taxon>
        <taxon>Metazoa</taxon>
        <taxon>Ecdysozoa</taxon>
        <taxon>Arthropoda</taxon>
        <taxon>Hexapoda</taxon>
        <taxon>Insecta</taxon>
        <taxon>Pterygota</taxon>
        <taxon>Neoptera</taxon>
        <taxon>Endopterygota</taxon>
        <taxon>Coleoptera</taxon>
        <taxon>Polyphaga</taxon>
        <taxon>Elateriformia</taxon>
        <taxon>Elateroidea</taxon>
        <taxon>Lampyridae</taxon>
        <taxon>Luciolinae</taxon>
        <taxon>Aquatica</taxon>
    </lineage>
</organism>
<gene>
    <name evidence="6" type="ORF">RN001_005739</name>
</gene>
<dbReference type="GO" id="GO:0006364">
    <property type="term" value="P:rRNA processing"/>
    <property type="evidence" value="ECO:0007669"/>
    <property type="project" value="TreeGrafter"/>
</dbReference>
<dbReference type="EMBL" id="JARPUR010000002">
    <property type="protein sequence ID" value="KAK4882420.1"/>
    <property type="molecule type" value="Genomic_DNA"/>
</dbReference>
<dbReference type="GO" id="GO:1990904">
    <property type="term" value="C:ribonucleoprotein complex"/>
    <property type="evidence" value="ECO:0007669"/>
    <property type="project" value="TreeGrafter"/>
</dbReference>